<dbReference type="EMBL" id="CP159925">
    <property type="protein sequence ID" value="XCO74668.1"/>
    <property type="molecule type" value="Genomic_DNA"/>
</dbReference>
<dbReference type="Gene3D" id="1.10.10.60">
    <property type="entry name" value="Homeodomain-like"/>
    <property type="match status" value="1"/>
</dbReference>
<evidence type="ECO:0000256" key="3">
    <source>
        <dbReference type="ARBA" id="ARBA00023163"/>
    </source>
</evidence>
<feature type="domain" description="HTH araC/xylS-type" evidence="5">
    <location>
        <begin position="179"/>
        <end position="257"/>
    </location>
</feature>
<evidence type="ECO:0000256" key="2">
    <source>
        <dbReference type="ARBA" id="ARBA00023125"/>
    </source>
</evidence>
<evidence type="ECO:0000259" key="5">
    <source>
        <dbReference type="PROSITE" id="PS01124"/>
    </source>
</evidence>
<dbReference type="GO" id="GO:0003700">
    <property type="term" value="F:DNA-binding transcription factor activity"/>
    <property type="evidence" value="ECO:0007669"/>
    <property type="project" value="InterPro"/>
</dbReference>
<dbReference type="PANTHER" id="PTHR46796">
    <property type="entry name" value="HTH-TYPE TRANSCRIPTIONAL ACTIVATOR RHAS-RELATED"/>
    <property type="match status" value="1"/>
</dbReference>
<dbReference type="AlphaFoldDB" id="A0AAU8MV09"/>
<evidence type="ECO:0000256" key="1">
    <source>
        <dbReference type="ARBA" id="ARBA00023015"/>
    </source>
</evidence>
<dbReference type="PROSITE" id="PS01124">
    <property type="entry name" value="HTH_ARAC_FAMILY_2"/>
    <property type="match status" value="1"/>
</dbReference>
<dbReference type="Pfam" id="PF12833">
    <property type="entry name" value="HTH_18"/>
    <property type="match status" value="1"/>
</dbReference>
<accession>A0AAU8MV09</accession>
<feature type="region of interest" description="Disordered" evidence="4">
    <location>
        <begin position="87"/>
        <end position="108"/>
    </location>
</feature>
<keyword evidence="2" id="KW-0238">DNA-binding</keyword>
<evidence type="ECO:0000256" key="4">
    <source>
        <dbReference type="SAM" id="MobiDB-lite"/>
    </source>
</evidence>
<proteinExistence type="predicted"/>
<dbReference type="PANTHER" id="PTHR46796:SF15">
    <property type="entry name" value="BLL1074 PROTEIN"/>
    <property type="match status" value="1"/>
</dbReference>
<name>A0AAU8MV09_9GAMM</name>
<reference evidence="6" key="1">
    <citation type="submission" date="2024-06" db="EMBL/GenBank/DDBJ databases">
        <authorList>
            <person name="Li S."/>
        </authorList>
    </citation>
    <scope>NUCLEOTIDE SEQUENCE</scope>
    <source>
        <strain evidence="6">SR10</strain>
    </source>
</reference>
<dbReference type="InterPro" id="IPR018060">
    <property type="entry name" value="HTH_AraC"/>
</dbReference>
<keyword evidence="1" id="KW-0805">Transcription regulation</keyword>
<dbReference type="InterPro" id="IPR009057">
    <property type="entry name" value="Homeodomain-like_sf"/>
</dbReference>
<protein>
    <submittedName>
        <fullName evidence="6">Helix-turn-helix domain-containing protein</fullName>
    </submittedName>
</protein>
<dbReference type="GO" id="GO:0043565">
    <property type="term" value="F:sequence-specific DNA binding"/>
    <property type="evidence" value="ECO:0007669"/>
    <property type="project" value="InterPro"/>
</dbReference>
<keyword evidence="3" id="KW-0804">Transcription</keyword>
<organism evidence="6">
    <name type="scientific">Lysobacter firmicutimachus</name>
    <dbReference type="NCBI Taxonomy" id="1792846"/>
    <lineage>
        <taxon>Bacteria</taxon>
        <taxon>Pseudomonadati</taxon>
        <taxon>Pseudomonadota</taxon>
        <taxon>Gammaproteobacteria</taxon>
        <taxon>Lysobacterales</taxon>
        <taxon>Lysobacteraceae</taxon>
        <taxon>Lysobacter</taxon>
    </lineage>
</organism>
<gene>
    <name evidence="6" type="ORF">ABU614_20210</name>
</gene>
<sequence length="270" mass="28719">MSPGAAYRTCHARGASLATHRHRHAYAALVLDGDYTESSVDGPLPCTPGTLVLHPAYHAHGDRFGGLGAQAINLDLPERGWLDAGPSDNRAFGQAPAPVRSSETGRSGMGGPDAVLAAFGASAWRVHHLGEALEVFARCPQRLPELLACAAPQAPSPLPDWQGELLRRMADSEDEIGVLAGRLGVSAEHASRALTRSYGMSPRALRRELRWRRALRLLATDLPLAEVAAAAGFADQSHLHRIVVAHAGCTPATLRRQIKYVQDPAPAQAA</sequence>
<dbReference type="SMART" id="SM00342">
    <property type="entry name" value="HTH_ARAC"/>
    <property type="match status" value="1"/>
</dbReference>
<dbReference type="SUPFAM" id="SSF46689">
    <property type="entry name" value="Homeodomain-like"/>
    <property type="match status" value="1"/>
</dbReference>
<dbReference type="RefSeq" id="WP_363797544.1">
    <property type="nucleotide sequence ID" value="NZ_CP159925.1"/>
</dbReference>
<evidence type="ECO:0000313" key="6">
    <source>
        <dbReference type="EMBL" id="XCO74668.1"/>
    </source>
</evidence>
<dbReference type="InterPro" id="IPR050204">
    <property type="entry name" value="AraC_XylS_family_regulators"/>
</dbReference>